<dbReference type="PANTHER" id="PTHR24388:SF54">
    <property type="entry name" value="PROTEIN ESCARGOT"/>
    <property type="match status" value="1"/>
</dbReference>
<dbReference type="GO" id="GO:0000978">
    <property type="term" value="F:RNA polymerase II cis-regulatory region sequence-specific DNA binding"/>
    <property type="evidence" value="ECO:0007669"/>
    <property type="project" value="TreeGrafter"/>
</dbReference>
<dbReference type="OrthoDB" id="3437960at2759"/>
<dbReference type="InterPro" id="IPR036236">
    <property type="entry name" value="Znf_C2H2_sf"/>
</dbReference>
<dbReference type="PROSITE" id="PS00028">
    <property type="entry name" value="ZINC_FINGER_C2H2_1"/>
    <property type="match status" value="2"/>
</dbReference>
<keyword evidence="4" id="KW-0677">Repeat</keyword>
<keyword evidence="3" id="KW-0479">Metal-binding</keyword>
<dbReference type="FunFam" id="3.30.160.60:FF:000204">
    <property type="entry name" value="Zinc finger protein 331"/>
    <property type="match status" value="1"/>
</dbReference>
<evidence type="ECO:0000256" key="3">
    <source>
        <dbReference type="ARBA" id="ARBA00022723"/>
    </source>
</evidence>
<dbReference type="Gene3D" id="3.30.160.60">
    <property type="entry name" value="Classic Zinc Finger"/>
    <property type="match status" value="2"/>
</dbReference>
<keyword evidence="7" id="KW-0805">Transcription regulation</keyword>
<dbReference type="Pfam" id="PF00096">
    <property type="entry name" value="zf-C2H2"/>
    <property type="match status" value="2"/>
</dbReference>
<dbReference type="FunFam" id="3.30.160.60:FF:000185">
    <property type="entry name" value="zinc finger protein 319"/>
    <property type="match status" value="1"/>
</dbReference>
<keyword evidence="8" id="KW-0238">DNA-binding</keyword>
<evidence type="ECO:0000256" key="5">
    <source>
        <dbReference type="ARBA" id="ARBA00022771"/>
    </source>
</evidence>
<gene>
    <name evidence="13" type="ORF">OFUS_LOCUS4407</name>
</gene>
<dbReference type="AlphaFoldDB" id="A0A8S4N8Q5"/>
<feature type="domain" description="C2H2-type" evidence="12">
    <location>
        <begin position="75"/>
        <end position="102"/>
    </location>
</feature>
<comment type="caution">
    <text evidence="13">The sequence shown here is derived from an EMBL/GenBank/DDBJ whole genome shotgun (WGS) entry which is preliminary data.</text>
</comment>
<name>A0A8S4N8Q5_OWEFU</name>
<dbReference type="InterPro" id="IPR050527">
    <property type="entry name" value="Snail/Krueppel_Znf"/>
</dbReference>
<feature type="domain" description="C2H2-type" evidence="12">
    <location>
        <begin position="47"/>
        <end position="74"/>
    </location>
</feature>
<dbReference type="PANTHER" id="PTHR24388">
    <property type="entry name" value="ZINC FINGER PROTEIN"/>
    <property type="match status" value="1"/>
</dbReference>
<dbReference type="GO" id="GO:0008270">
    <property type="term" value="F:zinc ion binding"/>
    <property type="evidence" value="ECO:0007669"/>
    <property type="project" value="UniProtKB-KW"/>
</dbReference>
<evidence type="ECO:0000259" key="12">
    <source>
        <dbReference type="PROSITE" id="PS50157"/>
    </source>
</evidence>
<evidence type="ECO:0000256" key="7">
    <source>
        <dbReference type="ARBA" id="ARBA00023015"/>
    </source>
</evidence>
<accession>A0A8S4N8Q5</accession>
<dbReference type="SUPFAM" id="SSF57667">
    <property type="entry name" value="beta-beta-alpha zinc fingers"/>
    <property type="match status" value="1"/>
</dbReference>
<evidence type="ECO:0000256" key="4">
    <source>
        <dbReference type="ARBA" id="ARBA00022737"/>
    </source>
</evidence>
<dbReference type="InterPro" id="IPR013087">
    <property type="entry name" value="Znf_C2H2_type"/>
</dbReference>
<keyword evidence="14" id="KW-1185">Reference proteome</keyword>
<keyword evidence="9" id="KW-0804">Transcription</keyword>
<feature type="non-terminal residue" evidence="13">
    <location>
        <position position="1"/>
    </location>
</feature>
<dbReference type="GO" id="GO:0005634">
    <property type="term" value="C:nucleus"/>
    <property type="evidence" value="ECO:0007669"/>
    <property type="project" value="UniProtKB-SubCell"/>
</dbReference>
<reference evidence="13" key="1">
    <citation type="submission" date="2022-03" db="EMBL/GenBank/DDBJ databases">
        <authorList>
            <person name="Martin C."/>
        </authorList>
    </citation>
    <scope>NUCLEOTIDE SEQUENCE</scope>
</reference>
<protein>
    <recommendedName>
        <fullName evidence="12">C2H2-type domain-containing protein</fullName>
    </recommendedName>
</protein>
<evidence type="ECO:0000256" key="11">
    <source>
        <dbReference type="PROSITE-ProRule" id="PRU00042"/>
    </source>
</evidence>
<comment type="similarity">
    <text evidence="2">Belongs to the krueppel C2H2-type zinc-finger protein family.</text>
</comment>
<keyword evidence="5 11" id="KW-0863">Zinc-finger</keyword>
<evidence type="ECO:0000256" key="10">
    <source>
        <dbReference type="ARBA" id="ARBA00023242"/>
    </source>
</evidence>
<dbReference type="EMBL" id="CAIIXF020000002">
    <property type="protein sequence ID" value="CAH1777352.1"/>
    <property type="molecule type" value="Genomic_DNA"/>
</dbReference>
<evidence type="ECO:0000256" key="8">
    <source>
        <dbReference type="ARBA" id="ARBA00023125"/>
    </source>
</evidence>
<organism evidence="13 14">
    <name type="scientific">Owenia fusiformis</name>
    <name type="common">Polychaete worm</name>
    <dbReference type="NCBI Taxonomy" id="6347"/>
    <lineage>
        <taxon>Eukaryota</taxon>
        <taxon>Metazoa</taxon>
        <taxon>Spiralia</taxon>
        <taxon>Lophotrochozoa</taxon>
        <taxon>Annelida</taxon>
        <taxon>Polychaeta</taxon>
        <taxon>Sedentaria</taxon>
        <taxon>Canalipalpata</taxon>
        <taxon>Sabellida</taxon>
        <taxon>Oweniida</taxon>
        <taxon>Oweniidae</taxon>
        <taxon>Owenia</taxon>
    </lineage>
</organism>
<dbReference type="PROSITE" id="PS50157">
    <property type="entry name" value="ZINC_FINGER_C2H2_2"/>
    <property type="match status" value="2"/>
</dbReference>
<evidence type="ECO:0000256" key="9">
    <source>
        <dbReference type="ARBA" id="ARBA00023163"/>
    </source>
</evidence>
<keyword evidence="10" id="KW-0539">Nucleus</keyword>
<evidence type="ECO:0000256" key="6">
    <source>
        <dbReference type="ARBA" id="ARBA00022833"/>
    </source>
</evidence>
<sequence>SGAYPLQSTLFHIQSDFDISAYNQQYNYEQTASPAQLRSKKTSTKPYQCKLCLKAFRELRNYKYHMNIHTGETPYACDICNKAFKNPGNLRQHKLKHLNKQDSVI</sequence>
<dbReference type="SMART" id="SM00355">
    <property type="entry name" value="ZnF_C2H2"/>
    <property type="match status" value="2"/>
</dbReference>
<comment type="subcellular location">
    <subcellularLocation>
        <location evidence="1">Nucleus</location>
    </subcellularLocation>
</comment>
<keyword evidence="6" id="KW-0862">Zinc</keyword>
<dbReference type="Proteomes" id="UP000749559">
    <property type="component" value="Unassembled WGS sequence"/>
</dbReference>
<dbReference type="GO" id="GO:0000981">
    <property type="term" value="F:DNA-binding transcription factor activity, RNA polymerase II-specific"/>
    <property type="evidence" value="ECO:0007669"/>
    <property type="project" value="TreeGrafter"/>
</dbReference>
<proteinExistence type="inferred from homology"/>
<evidence type="ECO:0000313" key="14">
    <source>
        <dbReference type="Proteomes" id="UP000749559"/>
    </source>
</evidence>
<evidence type="ECO:0000256" key="2">
    <source>
        <dbReference type="ARBA" id="ARBA00006991"/>
    </source>
</evidence>
<evidence type="ECO:0000256" key="1">
    <source>
        <dbReference type="ARBA" id="ARBA00004123"/>
    </source>
</evidence>
<evidence type="ECO:0000313" key="13">
    <source>
        <dbReference type="EMBL" id="CAH1777352.1"/>
    </source>
</evidence>